<keyword evidence="4" id="KW-1185">Reference proteome</keyword>
<dbReference type="Proteomes" id="UP000294325">
    <property type="component" value="Chromosome"/>
</dbReference>
<evidence type="ECO:0000313" key="4">
    <source>
        <dbReference type="Proteomes" id="UP000294325"/>
    </source>
</evidence>
<protein>
    <submittedName>
        <fullName evidence="3">Uncharacterized protein</fullName>
    </submittedName>
</protein>
<proteinExistence type="predicted"/>
<feature type="compositionally biased region" description="Polar residues" evidence="1">
    <location>
        <begin position="1"/>
        <end position="13"/>
    </location>
</feature>
<keyword evidence="2" id="KW-0812">Transmembrane</keyword>
<sequence>MDNSEMRQNSLSSIEGKIRPRPEGDRPATELRSQFAQPYVSRSQRRRRSELKIKLLKIALGSLIFLFSLIILIMWLYTSKLSAENDQISAEFYKQSRQLTATTAALEKLQGEMKTLVQGRLPRLVPLEYDEAISITYKYLRNIIFTLIKAQGEITTEYRVVLQNDTLSVIRPEVKILLFDHAGIQIGSAEITNMMLTPDEAVLDPGEVRSYSGSIELFHEGKPHYFLVTAR</sequence>
<gene>
    <name evidence="3" type="ORF">E3U44_00575</name>
</gene>
<keyword evidence="2" id="KW-0472">Membrane</keyword>
<evidence type="ECO:0000313" key="3">
    <source>
        <dbReference type="EMBL" id="QBQ53158.1"/>
    </source>
</evidence>
<feature type="transmembrane region" description="Helical" evidence="2">
    <location>
        <begin position="55"/>
        <end position="77"/>
    </location>
</feature>
<name>A0A4P7BTG0_9GAMM</name>
<organism evidence="3 4">
    <name type="scientific">Nitrosococcus wardiae</name>
    <dbReference type="NCBI Taxonomy" id="1814290"/>
    <lineage>
        <taxon>Bacteria</taxon>
        <taxon>Pseudomonadati</taxon>
        <taxon>Pseudomonadota</taxon>
        <taxon>Gammaproteobacteria</taxon>
        <taxon>Chromatiales</taxon>
        <taxon>Chromatiaceae</taxon>
        <taxon>Nitrosococcus</taxon>
    </lineage>
</organism>
<evidence type="ECO:0000256" key="1">
    <source>
        <dbReference type="SAM" id="MobiDB-lite"/>
    </source>
</evidence>
<dbReference type="KEGG" id="nwr:E3U44_00575"/>
<feature type="region of interest" description="Disordered" evidence="1">
    <location>
        <begin position="1"/>
        <end position="32"/>
    </location>
</feature>
<evidence type="ECO:0000256" key="2">
    <source>
        <dbReference type="SAM" id="Phobius"/>
    </source>
</evidence>
<dbReference type="AlphaFoldDB" id="A0A4P7BTG0"/>
<dbReference type="OrthoDB" id="5772571at2"/>
<accession>A0A4P7BTG0</accession>
<feature type="compositionally biased region" description="Basic and acidic residues" evidence="1">
    <location>
        <begin position="16"/>
        <end position="29"/>
    </location>
</feature>
<keyword evidence="2" id="KW-1133">Transmembrane helix</keyword>
<dbReference type="EMBL" id="CP038033">
    <property type="protein sequence ID" value="QBQ53158.1"/>
    <property type="molecule type" value="Genomic_DNA"/>
</dbReference>
<reference evidence="3 4" key="1">
    <citation type="submission" date="2019-03" db="EMBL/GenBank/DDBJ databases">
        <title>The genome sequence of Nitrosococcus wardiae strain D1FHST reveals the archetypal metabolic capacity of ammonia-oxidizing Gammaproteobacteria.</title>
        <authorList>
            <person name="Wang L."/>
            <person name="Lim C.K."/>
            <person name="Hanson T.E."/>
            <person name="Dang H."/>
            <person name="Klotz M.G."/>
        </authorList>
    </citation>
    <scope>NUCLEOTIDE SEQUENCE [LARGE SCALE GENOMIC DNA]</scope>
    <source>
        <strain evidence="3 4">D1FHS</strain>
    </source>
</reference>